<dbReference type="EMBL" id="CADCUH010000026">
    <property type="protein sequence ID" value="CAA9320256.1"/>
    <property type="molecule type" value="Genomic_DNA"/>
</dbReference>
<evidence type="ECO:0008006" key="3">
    <source>
        <dbReference type="Google" id="ProtNLM"/>
    </source>
</evidence>
<dbReference type="PANTHER" id="PTHR34547:SF1">
    <property type="entry name" value="YACP-LIKE NYN DOMAIN PROTEIN"/>
    <property type="match status" value="1"/>
</dbReference>
<dbReference type="PANTHER" id="PTHR34547">
    <property type="entry name" value="YACP-LIKE NYN DOMAIN PROTEIN"/>
    <property type="match status" value="1"/>
</dbReference>
<dbReference type="AlphaFoldDB" id="A0A6J4L244"/>
<accession>A0A6J4L244</accession>
<proteinExistence type="predicted"/>
<organism evidence="2">
    <name type="scientific">uncultured Nocardioidaceae bacterium</name>
    <dbReference type="NCBI Taxonomy" id="253824"/>
    <lineage>
        <taxon>Bacteria</taxon>
        <taxon>Bacillati</taxon>
        <taxon>Actinomycetota</taxon>
        <taxon>Actinomycetes</taxon>
        <taxon>Propionibacteriales</taxon>
        <taxon>Nocardioidaceae</taxon>
        <taxon>environmental samples</taxon>
    </lineage>
</organism>
<dbReference type="InterPro" id="IPR010298">
    <property type="entry name" value="YacP-like"/>
</dbReference>
<sequence>MTEPGTTPLRDLPDPVRGRVLALAADALGRLAVEHVPASLKKVSTFTPAHRARLAGPRIAAVLEQDPEFWDRLAVQVRAAAGPLAQAVTDAAAVGRLPEDVDRTEALATAWLLQLPGWPELAAARTGAPVADQPVAGVTTDEPPPAAAGPAAGRARTVAEARLRELTARIAQVRADADRQRTRDRDRVEKVKEENTELRRTLGQTRTRLTAAQAEAEVLRTGAEDRAREVEQAVSASAAEVRRLRARIEVLEEELAAARRAERSAKVSGSVRARLLLDTLGDAAQGLRRELALPAVDRLPADELVADAGRPGTRVSTGRGSLQRDDPRLLEELLALPRAHLVVDGYNVTKTAWPELTLERQRDRLLSGVASLAARTAVEATVVFDAADTGEATRPLVTPPRGVRVRFSPVGVIADDVIRELLHLEPSGRAVVVVTSDRELAGDAQRLGFRSVGAATLSRLVSRA</sequence>
<reference evidence="2" key="1">
    <citation type="submission" date="2020-02" db="EMBL/GenBank/DDBJ databases">
        <authorList>
            <person name="Meier V. D."/>
        </authorList>
    </citation>
    <scope>NUCLEOTIDE SEQUENCE</scope>
    <source>
        <strain evidence="2">AVDCRST_MAG36</strain>
    </source>
</reference>
<feature type="region of interest" description="Disordered" evidence="1">
    <location>
        <begin position="177"/>
        <end position="196"/>
    </location>
</feature>
<evidence type="ECO:0000256" key="1">
    <source>
        <dbReference type="SAM" id="MobiDB-lite"/>
    </source>
</evidence>
<name>A0A6J4L244_9ACTN</name>
<evidence type="ECO:0000313" key="2">
    <source>
        <dbReference type="EMBL" id="CAA9320256.1"/>
    </source>
</evidence>
<protein>
    <recommendedName>
        <fullName evidence="3">RNA-binding protein</fullName>
    </recommendedName>
</protein>
<dbReference type="Pfam" id="PF05991">
    <property type="entry name" value="NYN_YacP"/>
    <property type="match status" value="1"/>
</dbReference>
<gene>
    <name evidence="2" type="ORF">AVDCRST_MAG36-357</name>
</gene>